<dbReference type="EMBL" id="SUME01000004">
    <property type="protein sequence ID" value="TJZ60708.1"/>
    <property type="molecule type" value="Genomic_DNA"/>
</dbReference>
<keyword evidence="5" id="KW-0998">Cell outer membrane</keyword>
<dbReference type="InterPro" id="IPR011990">
    <property type="entry name" value="TPR-like_helical_dom_sf"/>
</dbReference>
<dbReference type="Gene3D" id="1.25.40.390">
    <property type="match status" value="1"/>
</dbReference>
<evidence type="ECO:0000256" key="4">
    <source>
        <dbReference type="ARBA" id="ARBA00023136"/>
    </source>
</evidence>
<evidence type="ECO:0000259" key="7">
    <source>
        <dbReference type="Pfam" id="PF07980"/>
    </source>
</evidence>
<feature type="domain" description="RagB/SusD" evidence="7">
    <location>
        <begin position="328"/>
        <end position="452"/>
    </location>
</feature>
<protein>
    <submittedName>
        <fullName evidence="9">RagB/SusD family nutrient uptake outer membrane protein</fullName>
    </submittedName>
</protein>
<organism evidence="9 10">
    <name type="scientific">Sphingobacterium olei</name>
    <dbReference type="NCBI Taxonomy" id="2571155"/>
    <lineage>
        <taxon>Bacteria</taxon>
        <taxon>Pseudomonadati</taxon>
        <taxon>Bacteroidota</taxon>
        <taxon>Sphingobacteriia</taxon>
        <taxon>Sphingobacteriales</taxon>
        <taxon>Sphingobacteriaceae</taxon>
        <taxon>Sphingobacterium</taxon>
    </lineage>
</organism>
<evidence type="ECO:0000259" key="8">
    <source>
        <dbReference type="Pfam" id="PF14322"/>
    </source>
</evidence>
<dbReference type="AlphaFoldDB" id="A0A4V5MN85"/>
<dbReference type="SUPFAM" id="SSF48452">
    <property type="entry name" value="TPR-like"/>
    <property type="match status" value="1"/>
</dbReference>
<name>A0A4V5MN85_9SPHI</name>
<gene>
    <name evidence="9" type="ORF">FAZ15_12035</name>
</gene>
<dbReference type="Pfam" id="PF07980">
    <property type="entry name" value="SusD_RagB"/>
    <property type="match status" value="1"/>
</dbReference>
<proteinExistence type="inferred from homology"/>
<comment type="caution">
    <text evidence="9">The sequence shown here is derived from an EMBL/GenBank/DDBJ whole genome shotgun (WGS) entry which is preliminary data.</text>
</comment>
<dbReference type="Pfam" id="PF14322">
    <property type="entry name" value="SusD-like_3"/>
    <property type="match status" value="1"/>
</dbReference>
<accession>A0A4V5MN85</accession>
<evidence type="ECO:0000256" key="5">
    <source>
        <dbReference type="ARBA" id="ARBA00023237"/>
    </source>
</evidence>
<dbReference type="InterPro" id="IPR033985">
    <property type="entry name" value="SusD-like_N"/>
</dbReference>
<comment type="subcellular location">
    <subcellularLocation>
        <location evidence="1">Cell outer membrane</location>
    </subcellularLocation>
</comment>
<dbReference type="OrthoDB" id="1147023at2"/>
<dbReference type="Proteomes" id="UP000306808">
    <property type="component" value="Unassembled WGS sequence"/>
</dbReference>
<evidence type="ECO:0000313" key="10">
    <source>
        <dbReference type="Proteomes" id="UP000306808"/>
    </source>
</evidence>
<keyword evidence="3 6" id="KW-0732">Signal</keyword>
<sequence length="496" mass="56514">MKVVNKIVIAFLAVCSFVLSGCEKFLEQEPDMRTTINSVEKVKALVSTAYPTGSYYTFMEAASDNAEDKGPLGSGVYAYEINRTPYMFEETTAETGTDSPTNYWNRAYQAIAAANHALHAIAENNFDAKVLPYKGEALVCRAYAHFMLVTLFARAYDPATADNYPGIPYVVEPGKVVQAQYDRKTISYVYDMIEKDLKEGLPLISDAAYEVPRFHFNVAAAHAFAARFYLFKKDYEKVVEHANKVAPSGNYQNSLREWISTYNSWETDQMRINYLRSNEPANLLLAQTTSWWGRRYYYYRFGLTFNLNRNLMSVANVTGKAWGQRTSSYSNSTNIRHNKFTEFFVYSTSGTGSARIMAPLLSAEEALFNRAEAYAYLGDYDKALEDLNLYASKRITSFNSTTDRVTYTKLENFYKTSDPREGIVKTILDFKRAEFVQEGLRWLDILRHKITVEHKVLDTDGVTVVQTITIDSDDPRRMFQLPPEVTLAGIEQNPRK</sequence>
<evidence type="ECO:0000256" key="1">
    <source>
        <dbReference type="ARBA" id="ARBA00004442"/>
    </source>
</evidence>
<dbReference type="GO" id="GO:0009279">
    <property type="term" value="C:cell outer membrane"/>
    <property type="evidence" value="ECO:0007669"/>
    <property type="project" value="UniProtKB-SubCell"/>
</dbReference>
<feature type="chain" id="PRO_5020360961" evidence="6">
    <location>
        <begin position="22"/>
        <end position="496"/>
    </location>
</feature>
<evidence type="ECO:0000256" key="6">
    <source>
        <dbReference type="SAM" id="SignalP"/>
    </source>
</evidence>
<keyword evidence="10" id="KW-1185">Reference proteome</keyword>
<keyword evidence="4" id="KW-0472">Membrane</keyword>
<evidence type="ECO:0000313" key="9">
    <source>
        <dbReference type="EMBL" id="TJZ60708.1"/>
    </source>
</evidence>
<evidence type="ECO:0000256" key="3">
    <source>
        <dbReference type="ARBA" id="ARBA00022729"/>
    </source>
</evidence>
<feature type="signal peptide" evidence="6">
    <location>
        <begin position="1"/>
        <end position="21"/>
    </location>
</feature>
<evidence type="ECO:0000256" key="2">
    <source>
        <dbReference type="ARBA" id="ARBA00006275"/>
    </source>
</evidence>
<reference evidence="9 10" key="1">
    <citation type="submission" date="2019-04" db="EMBL/GenBank/DDBJ databases">
        <title>Sphingobacterium olei sp. nov., isolated from oil-contaminated soil.</title>
        <authorList>
            <person name="Liu B."/>
        </authorList>
    </citation>
    <scope>NUCLEOTIDE SEQUENCE [LARGE SCALE GENOMIC DNA]</scope>
    <source>
        <strain evidence="9 10">HAL-9</strain>
    </source>
</reference>
<dbReference type="RefSeq" id="WP_136901548.1">
    <property type="nucleotide sequence ID" value="NZ_SUME01000004.1"/>
</dbReference>
<dbReference type="PROSITE" id="PS51257">
    <property type="entry name" value="PROKAR_LIPOPROTEIN"/>
    <property type="match status" value="1"/>
</dbReference>
<feature type="domain" description="SusD-like N-terminal" evidence="8">
    <location>
        <begin position="24"/>
        <end position="230"/>
    </location>
</feature>
<dbReference type="InterPro" id="IPR012944">
    <property type="entry name" value="SusD_RagB_dom"/>
</dbReference>
<comment type="similarity">
    <text evidence="2">Belongs to the SusD family.</text>
</comment>